<dbReference type="SUPFAM" id="SSF52038">
    <property type="entry name" value="Barstar-related"/>
    <property type="match status" value="1"/>
</dbReference>
<evidence type="ECO:0000259" key="2">
    <source>
        <dbReference type="Pfam" id="PF01337"/>
    </source>
</evidence>
<comment type="similarity">
    <text evidence="1">Belongs to the barstar family.</text>
</comment>
<dbReference type="AlphaFoldDB" id="A0A2S4N778"/>
<dbReference type="OrthoDB" id="7575400at2"/>
<dbReference type="Pfam" id="PF01337">
    <property type="entry name" value="Barstar"/>
    <property type="match status" value="1"/>
</dbReference>
<reference evidence="3 4" key="1">
    <citation type="submission" date="2018-01" db="EMBL/GenBank/DDBJ databases">
        <title>Genomic Encyclopedia of Type Strains, Phase I: the one thousand microbial genomes (KMG-I) project.</title>
        <authorList>
            <person name="Goeker M."/>
        </authorList>
    </citation>
    <scope>NUCLEOTIDE SEQUENCE [LARGE SCALE GENOMIC DNA]</scope>
    <source>
        <strain evidence="3 4">DSM 17960</strain>
    </source>
</reference>
<sequence length="98" mass="11589">MNKDTIKQALLLNGAKCNTKQELFSYFASKLDFPDYFGNNWDAFEEIINDISYKNVVIFYNLEQCLPNDTENKTILFDILNQYNQDNKIVFYYLNSAF</sequence>
<organism evidence="3 4">
    <name type="scientific">Flavobacterium croceum DSM 17960</name>
    <dbReference type="NCBI Taxonomy" id="1121886"/>
    <lineage>
        <taxon>Bacteria</taxon>
        <taxon>Pseudomonadati</taxon>
        <taxon>Bacteroidota</taxon>
        <taxon>Flavobacteriia</taxon>
        <taxon>Flavobacteriales</taxon>
        <taxon>Flavobacteriaceae</taxon>
        <taxon>Flavobacterium</taxon>
    </lineage>
</organism>
<evidence type="ECO:0000313" key="4">
    <source>
        <dbReference type="Proteomes" id="UP000237056"/>
    </source>
</evidence>
<feature type="domain" description="Barstar (barnase inhibitor)" evidence="2">
    <location>
        <begin position="10"/>
        <end position="91"/>
    </location>
</feature>
<keyword evidence="4" id="KW-1185">Reference proteome</keyword>
<evidence type="ECO:0000313" key="3">
    <source>
        <dbReference type="EMBL" id="POS01550.1"/>
    </source>
</evidence>
<gene>
    <name evidence="3" type="ORF">Q361_1098</name>
</gene>
<dbReference type="InterPro" id="IPR035905">
    <property type="entry name" value="Barstar-like_sf"/>
</dbReference>
<protein>
    <submittedName>
        <fullName evidence="3">Barstar (Barnase inhibitor)</fullName>
    </submittedName>
</protein>
<dbReference type="InterPro" id="IPR000468">
    <property type="entry name" value="Barstar"/>
</dbReference>
<dbReference type="Proteomes" id="UP000237056">
    <property type="component" value="Unassembled WGS sequence"/>
</dbReference>
<dbReference type="Gene3D" id="3.30.370.10">
    <property type="entry name" value="Barstar-like"/>
    <property type="match status" value="1"/>
</dbReference>
<evidence type="ECO:0000256" key="1">
    <source>
        <dbReference type="ARBA" id="ARBA00006845"/>
    </source>
</evidence>
<proteinExistence type="inferred from homology"/>
<dbReference type="RefSeq" id="WP_103726150.1">
    <property type="nucleotide sequence ID" value="NZ_PQNY01000009.1"/>
</dbReference>
<dbReference type="EMBL" id="PQNY01000009">
    <property type="protein sequence ID" value="POS01550.1"/>
    <property type="molecule type" value="Genomic_DNA"/>
</dbReference>
<accession>A0A2S4N778</accession>
<name>A0A2S4N778_9FLAO</name>
<comment type="caution">
    <text evidence="3">The sequence shown here is derived from an EMBL/GenBank/DDBJ whole genome shotgun (WGS) entry which is preliminary data.</text>
</comment>